<evidence type="ECO:0000313" key="2">
    <source>
        <dbReference type="EMBL" id="GAC95652.1"/>
    </source>
</evidence>
<gene>
    <name evidence="2" type="ORF">PHSY_003228</name>
</gene>
<accession>R9P320</accession>
<name>R9P320_PSEHS</name>
<protein>
    <submittedName>
        <fullName evidence="2">Uncharacterized protein</fullName>
    </submittedName>
</protein>
<dbReference type="EMBL" id="DF238795">
    <property type="protein sequence ID" value="GAC95652.1"/>
    <property type="molecule type" value="Genomic_DNA"/>
</dbReference>
<reference evidence="3" key="1">
    <citation type="journal article" date="2013" name="Genome Announc.">
        <title>Draft genome sequence of the basidiomycetous yeast-like fungus Pseudozyma hubeiensis SY62, which produces an abundant amount of the biosurfactant mannosylerythritol lipids.</title>
        <authorList>
            <person name="Konishi M."/>
            <person name="Hatada Y."/>
            <person name="Horiuchi J."/>
        </authorList>
    </citation>
    <scope>NUCLEOTIDE SEQUENCE [LARGE SCALE GENOMIC DNA]</scope>
    <source>
        <strain evidence="3">SY62</strain>
    </source>
</reference>
<organism evidence="2 3">
    <name type="scientific">Pseudozyma hubeiensis (strain SY62)</name>
    <name type="common">Yeast</name>
    <dbReference type="NCBI Taxonomy" id="1305764"/>
    <lineage>
        <taxon>Eukaryota</taxon>
        <taxon>Fungi</taxon>
        <taxon>Dikarya</taxon>
        <taxon>Basidiomycota</taxon>
        <taxon>Ustilaginomycotina</taxon>
        <taxon>Ustilaginomycetes</taxon>
        <taxon>Ustilaginales</taxon>
        <taxon>Ustilaginaceae</taxon>
        <taxon>Pseudozyma</taxon>
    </lineage>
</organism>
<evidence type="ECO:0000256" key="1">
    <source>
        <dbReference type="SAM" id="MobiDB-lite"/>
    </source>
</evidence>
<feature type="compositionally biased region" description="Polar residues" evidence="1">
    <location>
        <begin position="1"/>
        <end position="11"/>
    </location>
</feature>
<dbReference type="AlphaFoldDB" id="R9P320"/>
<dbReference type="Proteomes" id="UP000014071">
    <property type="component" value="Unassembled WGS sequence"/>
</dbReference>
<dbReference type="GeneID" id="24108518"/>
<dbReference type="RefSeq" id="XP_012189239.1">
    <property type="nucleotide sequence ID" value="XM_012333849.1"/>
</dbReference>
<evidence type="ECO:0000313" key="3">
    <source>
        <dbReference type="Proteomes" id="UP000014071"/>
    </source>
</evidence>
<dbReference type="HOGENOM" id="CLU_2016263_0_0_1"/>
<proteinExistence type="predicted"/>
<feature type="region of interest" description="Disordered" evidence="1">
    <location>
        <begin position="1"/>
        <end position="21"/>
    </location>
</feature>
<keyword evidence="3" id="KW-1185">Reference proteome</keyword>
<sequence>MTVLTAVNDNSDNGRRPKRRKELIVVAGGPEPRNRFTSMSIRSDERRIRACSAPVLAKRRGSDLSDASPRQQRHCPFVVDACKLRASSEDVNRKKDKRKKEKRYTNLTIDRVDSCAAAEHARA</sequence>